<name>A0A387B262_9MICO</name>
<reference evidence="3" key="1">
    <citation type="submission" date="2018-09" db="EMBL/GenBank/DDBJ databases">
        <title>Genome sequencing of strain 2DFWR-13.</title>
        <authorList>
            <person name="Heo J."/>
            <person name="Kim S.-J."/>
            <person name="Kwon S.-W."/>
        </authorList>
    </citation>
    <scope>NUCLEOTIDE SEQUENCE [LARGE SCALE GENOMIC DNA]</scope>
    <source>
        <strain evidence="3">2DFWR-13</strain>
    </source>
</reference>
<feature type="region of interest" description="Disordered" evidence="1">
    <location>
        <begin position="178"/>
        <end position="215"/>
    </location>
</feature>
<dbReference type="EMBL" id="CP032630">
    <property type="protein sequence ID" value="AYF97604.1"/>
    <property type="molecule type" value="Genomic_DNA"/>
</dbReference>
<dbReference type="Gene3D" id="2.60.40.10">
    <property type="entry name" value="Immunoglobulins"/>
    <property type="match status" value="1"/>
</dbReference>
<evidence type="ECO:0000313" key="2">
    <source>
        <dbReference type="EMBL" id="AYF97604.1"/>
    </source>
</evidence>
<organism evidence="2 3">
    <name type="scientific">Protaetiibacter intestinalis</name>
    <dbReference type="NCBI Taxonomy" id="2419774"/>
    <lineage>
        <taxon>Bacteria</taxon>
        <taxon>Bacillati</taxon>
        <taxon>Actinomycetota</taxon>
        <taxon>Actinomycetes</taxon>
        <taxon>Micrococcales</taxon>
        <taxon>Microbacteriaceae</taxon>
        <taxon>Protaetiibacter</taxon>
    </lineage>
</organism>
<protein>
    <submittedName>
        <fullName evidence="2">Uncharacterized protein</fullName>
    </submittedName>
</protein>
<accession>A0A387B262</accession>
<feature type="compositionally biased region" description="Pro residues" evidence="1">
    <location>
        <begin position="183"/>
        <end position="209"/>
    </location>
</feature>
<sequence length="310" mass="30691">MAELDELLRDSITRIADTTTPERDSAGVADAIRSRVAAGDTGAPATSSTAPGWSGGGGAGWIPWIGVVVVAGLVGGAVGVSGVVAHPVHEVSVVGANSLLAESVDAASCPGGPVVRSLPADSRVLTVERSEDGASLGVRDPDALSQVIWLPASAVVADDPAGIAGLPVGAACPTVTVQAETPEPAPSPAPSEEPAPGPKPAPQPNPQPAPDTTAPVISAISASPTLIVNDDPTTITVAASDAVGVTHVELSWTGGVSGSASMTKPGANWTYTFSSNSPTPNDLTFTARAYDAAGNASAPASVAVDWQYFG</sequence>
<dbReference type="InterPro" id="IPR013783">
    <property type="entry name" value="Ig-like_fold"/>
</dbReference>
<dbReference type="AlphaFoldDB" id="A0A387B262"/>
<evidence type="ECO:0000256" key="1">
    <source>
        <dbReference type="SAM" id="MobiDB-lite"/>
    </source>
</evidence>
<dbReference type="Proteomes" id="UP000278886">
    <property type="component" value="Chromosome"/>
</dbReference>
<proteinExistence type="predicted"/>
<evidence type="ECO:0000313" key="3">
    <source>
        <dbReference type="Proteomes" id="UP000278886"/>
    </source>
</evidence>
<gene>
    <name evidence="2" type="ORF">D7I47_04555</name>
</gene>
<dbReference type="KEGG" id="lyd:D7I47_04555"/>
<dbReference type="GO" id="GO:0005975">
    <property type="term" value="P:carbohydrate metabolic process"/>
    <property type="evidence" value="ECO:0007669"/>
    <property type="project" value="UniProtKB-ARBA"/>
</dbReference>
<dbReference type="RefSeq" id="WP_120761953.1">
    <property type="nucleotide sequence ID" value="NZ_CP032630.1"/>
</dbReference>
<keyword evidence="3" id="KW-1185">Reference proteome</keyword>